<evidence type="ECO:0000256" key="4">
    <source>
        <dbReference type="ARBA" id="ARBA00023136"/>
    </source>
</evidence>
<dbReference type="AlphaFoldDB" id="A0A1Y2CAE5"/>
<keyword evidence="2 5" id="KW-0812">Transmembrane</keyword>
<dbReference type="InterPro" id="IPR018820">
    <property type="entry name" value="BRE4-related_DUF2421"/>
</dbReference>
<name>A0A1Y2CAE5_9FUNG</name>
<keyword evidence="4 5" id="KW-0472">Membrane</keyword>
<feature type="transmembrane region" description="Helical" evidence="5">
    <location>
        <begin position="49"/>
        <end position="66"/>
    </location>
</feature>
<dbReference type="OrthoDB" id="68611at2759"/>
<reference evidence="7 8" key="1">
    <citation type="submission" date="2016-07" db="EMBL/GenBank/DDBJ databases">
        <title>Pervasive Adenine N6-methylation of Active Genes in Fungi.</title>
        <authorList>
            <consortium name="DOE Joint Genome Institute"/>
            <person name="Mondo S.J."/>
            <person name="Dannebaum R.O."/>
            <person name="Kuo R.C."/>
            <person name="Labutti K."/>
            <person name="Haridas S."/>
            <person name="Kuo A."/>
            <person name="Salamov A."/>
            <person name="Ahrendt S.R."/>
            <person name="Lipzen A."/>
            <person name="Sullivan W."/>
            <person name="Andreopoulos W.B."/>
            <person name="Clum A."/>
            <person name="Lindquist E."/>
            <person name="Daum C."/>
            <person name="Ramamoorthy G.K."/>
            <person name="Gryganskyi A."/>
            <person name="Culley D."/>
            <person name="Magnuson J.K."/>
            <person name="James T.Y."/>
            <person name="O'Malley M.A."/>
            <person name="Stajich J.E."/>
            <person name="Spatafora J.W."/>
            <person name="Visel A."/>
            <person name="Grigoriev I.V."/>
        </authorList>
    </citation>
    <scope>NUCLEOTIDE SEQUENCE [LARGE SCALE GENOMIC DNA]</scope>
    <source>
        <strain evidence="7 8">JEL800</strain>
    </source>
</reference>
<protein>
    <recommendedName>
        <fullName evidence="6">DUF2421 domain-containing protein</fullName>
    </recommendedName>
</protein>
<dbReference type="PANTHER" id="PTHR47804:SF3">
    <property type="entry name" value="PROTEIN BRE4"/>
    <property type="match status" value="1"/>
</dbReference>
<feature type="transmembrane region" description="Helical" evidence="5">
    <location>
        <begin position="506"/>
        <end position="524"/>
    </location>
</feature>
<gene>
    <name evidence="7" type="ORF">BCR33DRAFT_766182</name>
</gene>
<accession>A0A1Y2CAE5</accession>
<evidence type="ECO:0000256" key="5">
    <source>
        <dbReference type="SAM" id="Phobius"/>
    </source>
</evidence>
<feature type="transmembrane region" description="Helical" evidence="5">
    <location>
        <begin position="536"/>
        <end position="559"/>
    </location>
</feature>
<feature type="transmembrane region" description="Helical" evidence="5">
    <location>
        <begin position="478"/>
        <end position="499"/>
    </location>
</feature>
<evidence type="ECO:0000256" key="3">
    <source>
        <dbReference type="ARBA" id="ARBA00022989"/>
    </source>
</evidence>
<comment type="caution">
    <text evidence="7">The sequence shown here is derived from an EMBL/GenBank/DDBJ whole genome shotgun (WGS) entry which is preliminary data.</text>
</comment>
<evidence type="ECO:0000259" key="6">
    <source>
        <dbReference type="Pfam" id="PF10334"/>
    </source>
</evidence>
<keyword evidence="3 5" id="KW-1133">Transmembrane helix</keyword>
<organism evidence="7 8">
    <name type="scientific">Rhizoclosmatium globosum</name>
    <dbReference type="NCBI Taxonomy" id="329046"/>
    <lineage>
        <taxon>Eukaryota</taxon>
        <taxon>Fungi</taxon>
        <taxon>Fungi incertae sedis</taxon>
        <taxon>Chytridiomycota</taxon>
        <taxon>Chytridiomycota incertae sedis</taxon>
        <taxon>Chytridiomycetes</taxon>
        <taxon>Chytridiales</taxon>
        <taxon>Chytriomycetaceae</taxon>
        <taxon>Rhizoclosmatium</taxon>
    </lineage>
</organism>
<keyword evidence="8" id="KW-1185">Reference proteome</keyword>
<evidence type="ECO:0000256" key="1">
    <source>
        <dbReference type="ARBA" id="ARBA00004141"/>
    </source>
</evidence>
<sequence>MMLTLTLAISGILWTFIQLVASPSRVAMSIVFCVFVYVLSVLRAMSHSHYFVVALIGATVSFNAVASVEGVNGRNTSDGNVFDWVYLGHMLASYFMGIVIGLIVNVAVFPDLAEYHIKQNLSLVFSKTSELTTAICTCLTDKDLDMEHRIESVKSRNALVSDIQTCFGAIDAGINQAASEITYAHYNLAEFKRIVKACKGVAAVLFSMQTVLVSPESIALLASPDFQEKIDEKMRDAWFEFDESCRDVFAHLEFCLRGVAITEVSMSEVEEKARHAIDVFRRHQAGLFESMFHEDEEVVEGRISIVSEAKRAWEKLLQINYYILATKEYTKELTNLYSQTQALARGKRVFRLHVNWYIPPAEIVRLVRARFHLMKLLLSKHSPAEMMHSIVFRMKNAFFSNNSVYGIKVAVAVLLFQLVMYTNPDIYKAWYMSGTFGFILVAITPSLGQTYISLPITILGTSVGAGMAALSVTTFGNYSYGHILFAVVVAIPSYFLAMFVPKTGSLGLLTLLAYANYICITFVNQHNPLYDNPGVHLYRVITTSSIVLSLSLVMTLLLYPTFARHILRAQLSELFRELNIFYRKIMSASIKHQHHSVNVEDNALKDLRNHIFSQLVALEPLLDFASYEPRLEGRFQTSAYRSVISLMYELLDRLECVRLSVGEKPFDADVKKVLKSPRLAESRGRLQQVIRMLLYIFTSCMLTKLKILPGLPNVSVVREKVIHDFVAILLRHGGIGDLREVDVLEGVVPETLNTEKWMRLFGTSAGVREVSRTVDKFVPYMKEIFGESPDIAEEEVEESEDDGESCVLLEKGKEGFTQDDEPELQAQLSSLSIAVSI</sequence>
<proteinExistence type="predicted"/>
<dbReference type="Pfam" id="PF10334">
    <property type="entry name" value="BRE4"/>
    <property type="match status" value="1"/>
</dbReference>
<feature type="transmembrane region" description="Helical" evidence="5">
    <location>
        <begin position="86"/>
        <end position="109"/>
    </location>
</feature>
<feature type="transmembrane region" description="Helical" evidence="5">
    <location>
        <begin position="403"/>
        <end position="423"/>
    </location>
</feature>
<feature type="domain" description="DUF2421" evidence="6">
    <location>
        <begin position="561"/>
        <end position="655"/>
    </location>
</feature>
<feature type="non-terminal residue" evidence="7">
    <location>
        <position position="837"/>
    </location>
</feature>
<comment type="subcellular location">
    <subcellularLocation>
        <location evidence="1">Membrane</location>
        <topology evidence="1">Multi-pass membrane protein</topology>
    </subcellularLocation>
</comment>
<dbReference type="EMBL" id="MCGO01000023">
    <property type="protein sequence ID" value="ORY43999.1"/>
    <property type="molecule type" value="Genomic_DNA"/>
</dbReference>
<evidence type="ECO:0000256" key="2">
    <source>
        <dbReference type="ARBA" id="ARBA00022692"/>
    </source>
</evidence>
<dbReference type="InterPro" id="IPR052430">
    <property type="entry name" value="IVT-Associated"/>
</dbReference>
<feature type="transmembrane region" description="Helical" evidence="5">
    <location>
        <begin position="25"/>
        <end position="42"/>
    </location>
</feature>
<evidence type="ECO:0000313" key="7">
    <source>
        <dbReference type="EMBL" id="ORY43999.1"/>
    </source>
</evidence>
<dbReference type="Proteomes" id="UP000193642">
    <property type="component" value="Unassembled WGS sequence"/>
</dbReference>
<dbReference type="STRING" id="329046.A0A1Y2CAE5"/>
<feature type="transmembrane region" description="Helical" evidence="5">
    <location>
        <begin position="429"/>
        <end position="447"/>
    </location>
</feature>
<evidence type="ECO:0000313" key="8">
    <source>
        <dbReference type="Proteomes" id="UP000193642"/>
    </source>
</evidence>
<dbReference type="GO" id="GO:0016020">
    <property type="term" value="C:membrane"/>
    <property type="evidence" value="ECO:0007669"/>
    <property type="project" value="UniProtKB-SubCell"/>
</dbReference>
<dbReference type="PANTHER" id="PTHR47804">
    <property type="entry name" value="60S RIBOSOMAL PROTEIN L19"/>
    <property type="match status" value="1"/>
</dbReference>